<organism evidence="8 9">
    <name type="scientific">Saccoglossus kowalevskii</name>
    <name type="common">Acorn worm</name>
    <dbReference type="NCBI Taxonomy" id="10224"/>
    <lineage>
        <taxon>Eukaryota</taxon>
        <taxon>Metazoa</taxon>
        <taxon>Hemichordata</taxon>
        <taxon>Enteropneusta</taxon>
        <taxon>Harrimaniidae</taxon>
        <taxon>Saccoglossus</taxon>
    </lineage>
</organism>
<sequence>MSTGGFSIICVVLQFLLISSVLGDCVLPAHPANVDCYTTTSDGLCGDSAAVTSPGGVLVIGSVVYVQCNTGFTPTIMGYSCFTILGTSSLAPTLGDSACARLCPDPGNPTLGSRGSEPTLDGTYYEQGDQVTFICDVNATTYGVDTFTCDNGDWYVGANIQTRLPPELCFLNCQKPEPPINGIEVDGASYVHAGSVEYECDSGITMAGSSTLTCYNGTWDNSVPLCGSVIITQVITTISNGQPVVPGEESVLSLLVDATSSSIGAGVSGTDLWSLNVFLSDSSSGAKQYNESTVMLTQADKDQDLAAGGAIKFNIDYAVTASSCAVATYACVELQQGPNTEFTLNGFDGDDSKLIGCSSVTCACFTPNSASLQRGVQTADASPFYSGDTLTMSCDGSDGYSLFGGPTLQCEDGMWSEDPYALHCSENCPNPGELTNGSVTCQDPEQCYAPLTQITISCDDGFLLHGTPTFTCMLNNSDFSVKWSPTLNFTTGVPSCLQSCQAPGTPDNGQLVEGTLPSTSGQTIRYACIEGYTASSSAALQCQEDGTWDKEVPVCYGNCAKNDETPRLEWVPSKDEYTHGEYIRFRCTDLAVFEGGEMVQCQNGTFVPSPPTCKETETSSATKTVVHMSCVFVIQTSIAMILSGYSA</sequence>
<dbReference type="SUPFAM" id="SSF57535">
    <property type="entry name" value="Complement control module/SCR domain"/>
    <property type="match status" value="6"/>
</dbReference>
<evidence type="ECO:0000256" key="4">
    <source>
        <dbReference type="ARBA" id="ARBA00023180"/>
    </source>
</evidence>
<dbReference type="Proteomes" id="UP000694865">
    <property type="component" value="Unplaced"/>
</dbReference>
<evidence type="ECO:0000256" key="6">
    <source>
        <dbReference type="SAM" id="SignalP"/>
    </source>
</evidence>
<feature type="domain" description="Sushi" evidence="7">
    <location>
        <begin position="498"/>
        <end position="557"/>
    </location>
</feature>
<feature type="disulfide bond" evidence="5">
    <location>
        <begin position="528"/>
        <end position="555"/>
    </location>
</feature>
<dbReference type="PANTHER" id="PTHR19325">
    <property type="entry name" value="COMPLEMENT COMPONENT-RELATED SUSHI DOMAIN-CONTAINING"/>
    <property type="match status" value="1"/>
</dbReference>
<accession>A0ABM0GT97</accession>
<dbReference type="GeneID" id="100366517"/>
<dbReference type="InterPro" id="IPR050350">
    <property type="entry name" value="Compl-Cell_Adhes-Reg"/>
</dbReference>
<keyword evidence="3 5" id="KW-1015">Disulfide bond</keyword>
<protein>
    <submittedName>
        <fullName evidence="9">CUB and sushi domain-containing protein 3-like</fullName>
    </submittedName>
</protein>
<evidence type="ECO:0000313" key="9">
    <source>
        <dbReference type="RefSeq" id="XP_002736875.1"/>
    </source>
</evidence>
<evidence type="ECO:0000256" key="1">
    <source>
        <dbReference type="ARBA" id="ARBA00022659"/>
    </source>
</evidence>
<feature type="domain" description="Sushi" evidence="7">
    <location>
        <begin position="171"/>
        <end position="228"/>
    </location>
</feature>
<proteinExistence type="predicted"/>
<keyword evidence="2" id="KW-0677">Repeat</keyword>
<gene>
    <name evidence="9" type="primary">LOC100366517</name>
</gene>
<dbReference type="InterPro" id="IPR035976">
    <property type="entry name" value="Sushi/SCR/CCP_sf"/>
</dbReference>
<name>A0ABM0GT97_SACKO</name>
<keyword evidence="4" id="KW-0325">Glycoprotein</keyword>
<keyword evidence="6" id="KW-0732">Signal</keyword>
<dbReference type="PANTHER" id="PTHR19325:SF560">
    <property type="entry name" value="SUSHI, VON WILLEBRAND FACTOR TYPE A, EGF AND PENTRAXIN DOMAIN-CONTAINING PROTEIN 1"/>
    <property type="match status" value="1"/>
</dbReference>
<dbReference type="Gene3D" id="2.10.70.10">
    <property type="entry name" value="Complement Module, domain 1"/>
    <property type="match status" value="6"/>
</dbReference>
<evidence type="ECO:0000259" key="7">
    <source>
        <dbReference type="PROSITE" id="PS50923"/>
    </source>
</evidence>
<dbReference type="InterPro" id="IPR000436">
    <property type="entry name" value="Sushi_SCR_CCP_dom"/>
</dbReference>
<evidence type="ECO:0000256" key="5">
    <source>
        <dbReference type="PROSITE-ProRule" id="PRU00302"/>
    </source>
</evidence>
<feature type="chain" id="PRO_5046922382" evidence="6">
    <location>
        <begin position="24"/>
        <end position="647"/>
    </location>
</feature>
<evidence type="ECO:0000313" key="8">
    <source>
        <dbReference type="Proteomes" id="UP000694865"/>
    </source>
</evidence>
<evidence type="ECO:0000256" key="3">
    <source>
        <dbReference type="ARBA" id="ARBA00023157"/>
    </source>
</evidence>
<comment type="caution">
    <text evidence="5">Lacks conserved residue(s) required for the propagation of feature annotation.</text>
</comment>
<dbReference type="RefSeq" id="XP_002736875.1">
    <property type="nucleotide sequence ID" value="XM_002736829.2"/>
</dbReference>
<keyword evidence="8" id="KW-1185">Reference proteome</keyword>
<dbReference type="CDD" id="cd00033">
    <property type="entry name" value="CCP"/>
    <property type="match status" value="3"/>
</dbReference>
<dbReference type="SMART" id="SM00032">
    <property type="entry name" value="CCP"/>
    <property type="match status" value="6"/>
</dbReference>
<feature type="domain" description="Sushi" evidence="7">
    <location>
        <begin position="362"/>
        <end position="426"/>
    </location>
</feature>
<reference evidence="9" key="1">
    <citation type="submission" date="2025-08" db="UniProtKB">
        <authorList>
            <consortium name="RefSeq"/>
        </authorList>
    </citation>
    <scope>IDENTIFICATION</scope>
    <source>
        <tissue evidence="9">Testes</tissue>
    </source>
</reference>
<feature type="signal peptide" evidence="6">
    <location>
        <begin position="1"/>
        <end position="23"/>
    </location>
</feature>
<evidence type="ECO:0000256" key="2">
    <source>
        <dbReference type="ARBA" id="ARBA00022737"/>
    </source>
</evidence>
<keyword evidence="1 5" id="KW-0768">Sushi</keyword>
<dbReference type="Pfam" id="PF00084">
    <property type="entry name" value="Sushi"/>
    <property type="match status" value="5"/>
</dbReference>
<dbReference type="PROSITE" id="PS50923">
    <property type="entry name" value="SUSHI"/>
    <property type="match status" value="3"/>
</dbReference>